<evidence type="ECO:0000256" key="9">
    <source>
        <dbReference type="ARBA" id="ARBA00022976"/>
    </source>
</evidence>
<feature type="domain" description="EGF-like" evidence="19">
    <location>
        <begin position="244"/>
        <end position="281"/>
    </location>
</feature>
<feature type="disulfide bond" evidence="14">
    <location>
        <begin position="232"/>
        <end position="241"/>
    </location>
</feature>
<organism evidence="21 22">
    <name type="scientific">Terrapene triunguis</name>
    <name type="common">Three-toed box turtle</name>
    <dbReference type="NCBI Taxonomy" id="2587831"/>
    <lineage>
        <taxon>Eukaryota</taxon>
        <taxon>Metazoa</taxon>
        <taxon>Chordata</taxon>
        <taxon>Craniata</taxon>
        <taxon>Vertebrata</taxon>
        <taxon>Euteleostomi</taxon>
        <taxon>Archelosauria</taxon>
        <taxon>Testudinata</taxon>
        <taxon>Testudines</taxon>
        <taxon>Cryptodira</taxon>
        <taxon>Durocryptodira</taxon>
        <taxon>Testudinoidea</taxon>
        <taxon>Emydidae</taxon>
        <taxon>Terrapene</taxon>
    </lineage>
</organism>
<dbReference type="InterPro" id="IPR001774">
    <property type="entry name" value="DSL"/>
</dbReference>
<accession>A0A674ILR1</accession>
<keyword evidence="9" id="KW-0914">Notch signaling pathway</keyword>
<dbReference type="FunFam" id="2.10.25.140:FF:000001">
    <property type="entry name" value="Delta-like protein"/>
    <property type="match status" value="1"/>
</dbReference>
<feature type="disulfide bond" evidence="14">
    <location>
        <begin position="347"/>
        <end position="356"/>
    </location>
</feature>
<evidence type="ECO:0000256" key="16">
    <source>
        <dbReference type="RuleBase" id="RU280815"/>
    </source>
</evidence>
<keyword evidence="11 16" id="KW-0472">Membrane</keyword>
<dbReference type="PROSITE" id="PS01187">
    <property type="entry name" value="EGF_CA"/>
    <property type="match status" value="1"/>
</dbReference>
<dbReference type="PANTHER" id="PTHR24049:SF30">
    <property type="match status" value="1"/>
</dbReference>
<dbReference type="InterPro" id="IPR000742">
    <property type="entry name" value="EGF"/>
</dbReference>
<dbReference type="GO" id="GO:0005509">
    <property type="term" value="F:calcium ion binding"/>
    <property type="evidence" value="ECO:0007669"/>
    <property type="project" value="InterPro"/>
</dbReference>
<evidence type="ECO:0000256" key="1">
    <source>
        <dbReference type="ARBA" id="ARBA00004479"/>
    </source>
</evidence>
<evidence type="ECO:0000256" key="14">
    <source>
        <dbReference type="PROSITE-ProRule" id="PRU00076"/>
    </source>
</evidence>
<feature type="region of interest" description="Disordered" evidence="17">
    <location>
        <begin position="178"/>
        <end position="201"/>
    </location>
</feature>
<dbReference type="AlphaFoldDB" id="A0A674ILR1"/>
<evidence type="ECO:0000256" key="4">
    <source>
        <dbReference type="ARBA" id="ARBA00022692"/>
    </source>
</evidence>
<feature type="disulfide bond" evidence="15">
    <location>
        <begin position="133"/>
        <end position="142"/>
    </location>
</feature>
<feature type="disulfide bond" evidence="14">
    <location>
        <begin position="385"/>
        <end position="394"/>
    </location>
</feature>
<dbReference type="FunFam" id="2.10.25.10:FF:000255">
    <property type="entry name" value="Sushi, nidogen and EGF-like domains 1"/>
    <property type="match status" value="1"/>
</dbReference>
<evidence type="ECO:0000259" key="20">
    <source>
        <dbReference type="PROSITE" id="PS51051"/>
    </source>
</evidence>
<feature type="domain" description="DSL" evidence="20">
    <location>
        <begin position="131"/>
        <end position="175"/>
    </location>
</feature>
<dbReference type="FunFam" id="2.10.25.10:FF:000122">
    <property type="entry name" value="Protein crumbs homolog 2"/>
    <property type="match status" value="1"/>
</dbReference>
<feature type="compositionally biased region" description="Polar residues" evidence="17">
    <location>
        <begin position="180"/>
        <end position="194"/>
    </location>
</feature>
<comment type="function">
    <text evidence="16">Putative Notch ligand involved in the mediation of Notch signaling.</text>
</comment>
<dbReference type="Proteomes" id="UP000472274">
    <property type="component" value="Unplaced"/>
</dbReference>
<evidence type="ECO:0000256" key="15">
    <source>
        <dbReference type="PROSITE-ProRule" id="PRU00377"/>
    </source>
</evidence>
<dbReference type="PROSITE" id="PS50026">
    <property type="entry name" value="EGF_3"/>
    <property type="match status" value="5"/>
</dbReference>
<evidence type="ECO:0000313" key="21">
    <source>
        <dbReference type="Ensembl" id="ENSTMTP00000008712.1"/>
    </source>
</evidence>
<dbReference type="PROSITE" id="PS00010">
    <property type="entry name" value="ASX_HYDROXYL"/>
    <property type="match status" value="1"/>
</dbReference>
<dbReference type="GO" id="GO:0030154">
    <property type="term" value="P:cell differentiation"/>
    <property type="evidence" value="ECO:0007669"/>
    <property type="project" value="UniProtKB-KW"/>
</dbReference>
<evidence type="ECO:0000256" key="18">
    <source>
        <dbReference type="SAM" id="Phobius"/>
    </source>
</evidence>
<dbReference type="GO" id="GO:0071944">
    <property type="term" value="C:cell periphery"/>
    <property type="evidence" value="ECO:0007669"/>
    <property type="project" value="UniProtKB-ARBA"/>
</dbReference>
<dbReference type="SUPFAM" id="SSF57184">
    <property type="entry name" value="Growth factor receptor domain"/>
    <property type="match status" value="1"/>
</dbReference>
<dbReference type="SUPFAM" id="SSF57196">
    <property type="entry name" value="EGF/Laminin"/>
    <property type="match status" value="2"/>
</dbReference>
<feature type="disulfide bond" evidence="15">
    <location>
        <begin position="146"/>
        <end position="158"/>
    </location>
</feature>
<dbReference type="FunFam" id="2.10.25.10:FF:000185">
    <property type="entry name" value="basement membrane-specific heparan sulfate proteoglycan core protein-like"/>
    <property type="match status" value="1"/>
</dbReference>
<dbReference type="CDD" id="cd00054">
    <property type="entry name" value="EGF_CA"/>
    <property type="match status" value="5"/>
</dbReference>
<name>A0A674ILR1_9SAUR</name>
<evidence type="ECO:0000256" key="6">
    <source>
        <dbReference type="ARBA" id="ARBA00022737"/>
    </source>
</evidence>
<dbReference type="Pfam" id="PF00008">
    <property type="entry name" value="EGF"/>
    <property type="match status" value="2"/>
</dbReference>
<comment type="caution">
    <text evidence="14">Lacks conserved residue(s) required for the propagation of feature annotation.</text>
</comment>
<dbReference type="Pfam" id="PF12661">
    <property type="entry name" value="hEGF"/>
    <property type="match status" value="3"/>
</dbReference>
<proteinExistence type="predicted"/>
<keyword evidence="6 16" id="KW-0677">Repeat</keyword>
<keyword evidence="8" id="KW-0832">Ubl conjugation</keyword>
<reference evidence="21" key="2">
    <citation type="submission" date="2025-09" db="UniProtKB">
        <authorList>
            <consortium name="Ensembl"/>
        </authorList>
    </citation>
    <scope>IDENTIFICATION</scope>
</reference>
<keyword evidence="10 16" id="KW-1133">Transmembrane helix</keyword>
<dbReference type="GeneTree" id="ENSGT00940000164418"/>
<feature type="disulfide bond" evidence="14">
    <location>
        <begin position="271"/>
        <end position="280"/>
    </location>
</feature>
<keyword evidence="7" id="KW-0221">Differentiation</keyword>
<reference evidence="21" key="1">
    <citation type="submission" date="2025-08" db="UniProtKB">
        <authorList>
            <consortium name="Ensembl"/>
        </authorList>
    </citation>
    <scope>IDENTIFICATION</scope>
</reference>
<keyword evidence="3 14" id="KW-0245">EGF-like domain</keyword>
<evidence type="ECO:0000256" key="3">
    <source>
        <dbReference type="ARBA" id="ARBA00022536"/>
    </source>
</evidence>
<dbReference type="PANTHER" id="PTHR24049">
    <property type="entry name" value="CRUMBS FAMILY MEMBER"/>
    <property type="match status" value="1"/>
</dbReference>
<dbReference type="InterPro" id="IPR000152">
    <property type="entry name" value="EGF-type_Asp/Asn_hydroxyl_site"/>
</dbReference>
<dbReference type="InterPro" id="IPR018097">
    <property type="entry name" value="EGF_Ca-bd_CS"/>
</dbReference>
<evidence type="ECO:0000256" key="13">
    <source>
        <dbReference type="ARBA" id="ARBA00023180"/>
    </source>
</evidence>
<evidence type="ECO:0000256" key="5">
    <source>
        <dbReference type="ARBA" id="ARBA00022729"/>
    </source>
</evidence>
<keyword evidence="12 14" id="KW-1015">Disulfide bond</keyword>
<dbReference type="Ensembl" id="ENSTMTT00000009009.1">
    <property type="protein sequence ID" value="ENSTMTP00000008712.1"/>
    <property type="gene ID" value="ENSTMTG00000006241.1"/>
</dbReference>
<evidence type="ECO:0000256" key="7">
    <source>
        <dbReference type="ARBA" id="ARBA00022782"/>
    </source>
</evidence>
<dbReference type="PROSITE" id="PS01186">
    <property type="entry name" value="EGF_2"/>
    <property type="match status" value="5"/>
</dbReference>
<dbReference type="FunFam" id="2.10.25.10:FF:000368">
    <property type="entry name" value="Delta-like 3 (Drosophila), isoform CRA_b"/>
    <property type="match status" value="1"/>
</dbReference>
<dbReference type="SMART" id="SM00181">
    <property type="entry name" value="EGF"/>
    <property type="match status" value="5"/>
</dbReference>
<dbReference type="InterPro" id="IPR001881">
    <property type="entry name" value="EGF-like_Ca-bd_dom"/>
</dbReference>
<sequence length="489" mass="52495">MSYETISSSADGKSSGLVTLGVTLDDRRGPSCPRTLLKDLAHTSLRVTPPLGREQRALPCWVSILIVLFPGSSLTVRFSSSPPPPPPSNPTEDAQNLISRLATRRRLAVGEDWSQDVQLGEQSELRYSYHVLCDEHYYGEGCSDYCRPRDDPFGHYACDELGARVCLPGWRGDHLALPVPQNTPRSPNTPQSTHALPPPKNVPHLNLEPAASFSLPPSLCSQDLENDYKCTCPQGFYGKNCEISAMTCADGPCFNAGTCAEKPTGGYTCHCPLGYHGSNCEKKIDRCTNNPCLNSGLCLDLGRRVLCKCRPGFAGPRCERNIDDCACNPCVNGGTCLDGANSYTCSCTLGYGGKDCSMRVDACGSSPCLNSGTCYTHFSGHVCECSAGYMGSSCEFKVQSPAPASSQRLAADDPFPMALAVSFALGLVTLALVVCAALAVLRQMRAQLPLMSMRIAPGWNLALCPWAVLSWNQCSESGTADLRGVFSEV</sequence>
<feature type="domain" description="EGF-like" evidence="19">
    <location>
        <begin position="321"/>
        <end position="357"/>
    </location>
</feature>
<dbReference type="Gene3D" id="2.10.25.140">
    <property type="match status" value="1"/>
</dbReference>
<evidence type="ECO:0000256" key="11">
    <source>
        <dbReference type="ARBA" id="ARBA00023136"/>
    </source>
</evidence>
<dbReference type="GO" id="GO:0016020">
    <property type="term" value="C:membrane"/>
    <property type="evidence" value="ECO:0007669"/>
    <property type="project" value="UniProtKB-SubCell"/>
</dbReference>
<feature type="domain" description="EGF-like" evidence="19">
    <location>
        <begin position="283"/>
        <end position="319"/>
    </location>
</feature>
<evidence type="ECO:0000259" key="19">
    <source>
        <dbReference type="PROSITE" id="PS50026"/>
    </source>
</evidence>
<dbReference type="PROSITE" id="PS00022">
    <property type="entry name" value="EGF_1"/>
    <property type="match status" value="6"/>
</dbReference>
<keyword evidence="5 16" id="KW-0732">Signal</keyword>
<keyword evidence="2 16" id="KW-0217">Developmental protein</keyword>
<protein>
    <recommendedName>
        <fullName evidence="16">Delta-like protein</fullName>
    </recommendedName>
</protein>
<keyword evidence="4 16" id="KW-0812">Transmembrane</keyword>
<evidence type="ECO:0000313" key="22">
    <source>
        <dbReference type="Proteomes" id="UP000472274"/>
    </source>
</evidence>
<dbReference type="PRINTS" id="PR00010">
    <property type="entry name" value="EGFBLOOD"/>
</dbReference>
<dbReference type="Gene3D" id="2.60.40.3510">
    <property type="match status" value="1"/>
</dbReference>
<dbReference type="InterPro" id="IPR013032">
    <property type="entry name" value="EGF-like_CS"/>
</dbReference>
<dbReference type="SMART" id="SM00051">
    <property type="entry name" value="DSL"/>
    <property type="match status" value="1"/>
</dbReference>
<dbReference type="GO" id="GO:0007219">
    <property type="term" value="P:Notch signaling pathway"/>
    <property type="evidence" value="ECO:0007669"/>
    <property type="project" value="UniProtKB-KW"/>
</dbReference>
<dbReference type="Pfam" id="PF01414">
    <property type="entry name" value="DSL"/>
    <property type="match status" value="1"/>
</dbReference>
<evidence type="ECO:0000256" key="12">
    <source>
        <dbReference type="ARBA" id="ARBA00023157"/>
    </source>
</evidence>
<evidence type="ECO:0000256" key="17">
    <source>
        <dbReference type="SAM" id="MobiDB-lite"/>
    </source>
</evidence>
<dbReference type="InterPro" id="IPR009030">
    <property type="entry name" value="Growth_fac_rcpt_cys_sf"/>
</dbReference>
<dbReference type="SMART" id="SM00179">
    <property type="entry name" value="EGF_CA"/>
    <property type="match status" value="5"/>
</dbReference>
<dbReference type="InterPro" id="IPR051022">
    <property type="entry name" value="Notch_Cell-Fate_Det"/>
</dbReference>
<evidence type="ECO:0000256" key="2">
    <source>
        <dbReference type="ARBA" id="ARBA00022473"/>
    </source>
</evidence>
<dbReference type="Gene3D" id="2.10.25.10">
    <property type="entry name" value="Laminin"/>
    <property type="match status" value="5"/>
</dbReference>
<comment type="subcellular location">
    <subcellularLocation>
        <location evidence="1 16">Membrane</location>
        <topology evidence="1 16">Single-pass type I membrane protein</topology>
    </subcellularLocation>
</comment>
<evidence type="ECO:0000256" key="8">
    <source>
        <dbReference type="ARBA" id="ARBA00022843"/>
    </source>
</evidence>
<dbReference type="PROSITE" id="PS51051">
    <property type="entry name" value="DSL"/>
    <property type="match status" value="1"/>
</dbReference>
<feature type="domain" description="EGF-like" evidence="19">
    <location>
        <begin position="359"/>
        <end position="395"/>
    </location>
</feature>
<feature type="domain" description="EGF-like" evidence="19">
    <location>
        <begin position="206"/>
        <end position="242"/>
    </location>
</feature>
<evidence type="ECO:0000256" key="10">
    <source>
        <dbReference type="ARBA" id="ARBA00022989"/>
    </source>
</evidence>
<keyword evidence="22" id="KW-1185">Reference proteome</keyword>
<keyword evidence="13" id="KW-0325">Glycoprotein</keyword>
<feature type="transmembrane region" description="Helical" evidence="18">
    <location>
        <begin position="415"/>
        <end position="441"/>
    </location>
</feature>
<feature type="disulfide bond" evidence="14">
    <location>
        <begin position="309"/>
        <end position="318"/>
    </location>
</feature>